<dbReference type="HOGENOM" id="CLU_1672005_0_0_1"/>
<evidence type="ECO:0000313" key="3">
    <source>
        <dbReference type="Proteomes" id="UP000006038"/>
    </source>
</evidence>
<dbReference type="Proteomes" id="UP000006038">
    <property type="component" value="Chromosome 7"/>
</dbReference>
<reference evidence="2" key="2">
    <citation type="submission" date="2013-04" db="UniProtKB">
        <authorList>
            <consortium name="EnsemblPlants"/>
        </authorList>
    </citation>
    <scope>IDENTIFICATION</scope>
</reference>
<protein>
    <submittedName>
        <fullName evidence="2">Uncharacterized protein</fullName>
    </submittedName>
</protein>
<proteinExistence type="predicted"/>
<feature type="compositionally biased region" description="Basic and acidic residues" evidence="1">
    <location>
        <begin position="15"/>
        <end position="25"/>
    </location>
</feature>
<feature type="compositionally biased region" description="Low complexity" evidence="1">
    <location>
        <begin position="138"/>
        <end position="152"/>
    </location>
</feature>
<dbReference type="Gramene" id="OB07G19200.1">
    <property type="protein sequence ID" value="OB07G19200.1"/>
    <property type="gene ID" value="OB07G19200"/>
</dbReference>
<evidence type="ECO:0000256" key="1">
    <source>
        <dbReference type="SAM" id="MobiDB-lite"/>
    </source>
</evidence>
<organism evidence="2">
    <name type="scientific">Oryza brachyantha</name>
    <name type="common">malo sina</name>
    <dbReference type="NCBI Taxonomy" id="4533"/>
    <lineage>
        <taxon>Eukaryota</taxon>
        <taxon>Viridiplantae</taxon>
        <taxon>Streptophyta</taxon>
        <taxon>Embryophyta</taxon>
        <taxon>Tracheophyta</taxon>
        <taxon>Spermatophyta</taxon>
        <taxon>Magnoliopsida</taxon>
        <taxon>Liliopsida</taxon>
        <taxon>Poales</taxon>
        <taxon>Poaceae</taxon>
        <taxon>BOP clade</taxon>
        <taxon>Oryzoideae</taxon>
        <taxon>Oryzeae</taxon>
        <taxon>Oryzinae</taxon>
        <taxon>Oryza</taxon>
    </lineage>
</organism>
<feature type="region of interest" description="Disordered" evidence="1">
    <location>
        <begin position="1"/>
        <end position="25"/>
    </location>
</feature>
<keyword evidence="3" id="KW-1185">Reference proteome</keyword>
<evidence type="ECO:0000313" key="2">
    <source>
        <dbReference type="EnsemblPlants" id="OB07G19200.1"/>
    </source>
</evidence>
<reference evidence="2" key="1">
    <citation type="journal article" date="2013" name="Nat. Commun.">
        <title>Whole-genome sequencing of Oryza brachyantha reveals mechanisms underlying Oryza genome evolution.</title>
        <authorList>
            <person name="Chen J."/>
            <person name="Huang Q."/>
            <person name="Gao D."/>
            <person name="Wang J."/>
            <person name="Lang Y."/>
            <person name="Liu T."/>
            <person name="Li B."/>
            <person name="Bai Z."/>
            <person name="Luis Goicoechea J."/>
            <person name="Liang C."/>
            <person name="Chen C."/>
            <person name="Zhang W."/>
            <person name="Sun S."/>
            <person name="Liao Y."/>
            <person name="Zhang X."/>
            <person name="Yang L."/>
            <person name="Song C."/>
            <person name="Wang M."/>
            <person name="Shi J."/>
            <person name="Liu G."/>
            <person name="Liu J."/>
            <person name="Zhou H."/>
            <person name="Zhou W."/>
            <person name="Yu Q."/>
            <person name="An N."/>
            <person name="Chen Y."/>
            <person name="Cai Q."/>
            <person name="Wang B."/>
            <person name="Liu B."/>
            <person name="Min J."/>
            <person name="Huang Y."/>
            <person name="Wu H."/>
            <person name="Li Z."/>
            <person name="Zhang Y."/>
            <person name="Yin Y."/>
            <person name="Song W."/>
            <person name="Jiang J."/>
            <person name="Jackson S.A."/>
            <person name="Wing R.A."/>
            <person name="Wang J."/>
            <person name="Chen M."/>
        </authorList>
    </citation>
    <scope>NUCLEOTIDE SEQUENCE [LARGE SCALE GENOMIC DNA]</scope>
    <source>
        <strain evidence="2">cv. IRGC 101232</strain>
    </source>
</reference>
<accession>J3MKI8</accession>
<name>J3MKI8_ORYBR</name>
<dbReference type="AlphaFoldDB" id="J3MKI8"/>
<dbReference type="EnsemblPlants" id="OB07G19200.1">
    <property type="protein sequence ID" value="OB07G19200.1"/>
    <property type="gene ID" value="OB07G19200"/>
</dbReference>
<feature type="region of interest" description="Disordered" evidence="1">
    <location>
        <begin position="117"/>
        <end position="158"/>
    </location>
</feature>
<sequence length="158" mass="16923">MRRLRSDGRDDDEATTAKERRPDDDRLHEKLGACILPAPICGFLLSTPLPHFQLHCHPKTPPPLPATPPRSTYNATLVVHHGARWHPLTVSASGIQTDVVATYVASASEPASNSAAFSLGAAGSRREEQTRPRLRSVAASTPDSAATDAALLGREDSD</sequence>